<dbReference type="Proteomes" id="UP000194221">
    <property type="component" value="Unassembled WGS sequence"/>
</dbReference>
<proteinExistence type="predicted"/>
<feature type="transmembrane region" description="Helical" evidence="1">
    <location>
        <begin position="70"/>
        <end position="89"/>
    </location>
</feature>
<feature type="transmembrane region" description="Helical" evidence="1">
    <location>
        <begin position="223"/>
        <end position="249"/>
    </location>
</feature>
<sequence length="394" mass="44935">MVTVINFLKKNVNYILLSVFLAINSLFIIKYGVRQHYVSVSSLCFGYVLFNVGAIFLIDKKKSFLNNYKGFHNWFLIVSLLFIGLSILMNLKIDGNSLSVDRWSALETLVKSTLNGEYPYLQKDHLGKTSSNFPALFFIGLPFYLIGKIGFIQPFIMLVVLALLFLSRVSNSSKLLVLFLFITSPSYLWEVYAKSDLMSNIILMCLFIFYWNTKTKGDLFNKIVLLAFSCAFFLLTRGVLVIPLLVFLCKDFFQLLLNKKLRFIVCFFFFLIMISLPVLLTISTLDQVKTSNPFMNQTESAPAIIQLLMILFSIVLSFRVKKLLDVFLFVSLILSGFIGFSIFLNILSEGFGRAILNSLSDISYLNMSIPFIISALLIYNEKELFKEGSLISKI</sequence>
<dbReference type="InParanoid" id="A0A1Y2P959"/>
<evidence type="ECO:0000313" key="2">
    <source>
        <dbReference type="EMBL" id="OSY86982.1"/>
    </source>
</evidence>
<evidence type="ECO:0000313" key="3">
    <source>
        <dbReference type="Proteomes" id="UP000194221"/>
    </source>
</evidence>
<keyword evidence="3" id="KW-1185">Reference proteome</keyword>
<evidence type="ECO:0000256" key="1">
    <source>
        <dbReference type="SAM" id="Phobius"/>
    </source>
</evidence>
<keyword evidence="1" id="KW-0812">Transmembrane</keyword>
<reference evidence="2 3" key="1">
    <citation type="submission" date="2015-03" db="EMBL/GenBank/DDBJ databases">
        <title>Genome sequence of Tenacibaculum sp. S2-2, isolated from intestinal microbiota of sea cucumber, Apostichopus japonicas.</title>
        <authorList>
            <person name="Shao Z."/>
            <person name="Wang L."/>
            <person name="Li X."/>
        </authorList>
    </citation>
    <scope>NUCLEOTIDE SEQUENCE [LARGE SCALE GENOMIC DNA]</scope>
    <source>
        <strain evidence="2 3">S2-2</strain>
    </source>
</reference>
<feature type="transmembrane region" description="Helical" evidence="1">
    <location>
        <begin position="261"/>
        <end position="280"/>
    </location>
</feature>
<organism evidence="2 3">
    <name type="scientific">Tenacibaculum holothuriorum</name>
    <dbReference type="NCBI Taxonomy" id="1635173"/>
    <lineage>
        <taxon>Bacteria</taxon>
        <taxon>Pseudomonadati</taxon>
        <taxon>Bacteroidota</taxon>
        <taxon>Flavobacteriia</taxon>
        <taxon>Flavobacteriales</taxon>
        <taxon>Flavobacteriaceae</taxon>
        <taxon>Tenacibaculum</taxon>
    </lineage>
</organism>
<feature type="transmembrane region" description="Helical" evidence="1">
    <location>
        <begin position="300"/>
        <end position="319"/>
    </location>
</feature>
<accession>A0A1Y2P959</accession>
<name>A0A1Y2P959_9FLAO</name>
<feature type="transmembrane region" description="Helical" evidence="1">
    <location>
        <begin position="326"/>
        <end position="347"/>
    </location>
</feature>
<feature type="transmembrane region" description="Helical" evidence="1">
    <location>
        <begin position="12"/>
        <end position="31"/>
    </location>
</feature>
<evidence type="ECO:0008006" key="4">
    <source>
        <dbReference type="Google" id="ProtNLM"/>
    </source>
</evidence>
<feature type="transmembrane region" description="Helical" evidence="1">
    <location>
        <begin position="362"/>
        <end position="379"/>
    </location>
</feature>
<dbReference type="EMBL" id="LAPZ01000016">
    <property type="protein sequence ID" value="OSY86982.1"/>
    <property type="molecule type" value="Genomic_DNA"/>
</dbReference>
<keyword evidence="1" id="KW-1133">Transmembrane helix</keyword>
<feature type="transmembrane region" description="Helical" evidence="1">
    <location>
        <begin position="187"/>
        <end position="211"/>
    </location>
</feature>
<dbReference type="STRING" id="1635173.WH52_13870"/>
<feature type="transmembrane region" description="Helical" evidence="1">
    <location>
        <begin position="135"/>
        <end position="166"/>
    </location>
</feature>
<keyword evidence="1" id="KW-0472">Membrane</keyword>
<protein>
    <recommendedName>
        <fullName evidence="4">Glycosyltransferase RgtA/B/C/D-like domain-containing protein</fullName>
    </recommendedName>
</protein>
<gene>
    <name evidence="2" type="ORF">WH52_13870</name>
</gene>
<comment type="caution">
    <text evidence="2">The sequence shown here is derived from an EMBL/GenBank/DDBJ whole genome shotgun (WGS) entry which is preliminary data.</text>
</comment>
<feature type="transmembrane region" description="Helical" evidence="1">
    <location>
        <begin position="37"/>
        <end position="58"/>
    </location>
</feature>
<dbReference type="AlphaFoldDB" id="A0A1Y2P959"/>